<dbReference type="InterPro" id="IPR012902">
    <property type="entry name" value="N_methyl_site"/>
</dbReference>
<dbReference type="SUPFAM" id="SSF54523">
    <property type="entry name" value="Pili subunits"/>
    <property type="match status" value="1"/>
</dbReference>
<gene>
    <name evidence="7" type="ORF">CO101_03310</name>
</gene>
<keyword evidence="3" id="KW-0812">Transmembrane</keyword>
<dbReference type="GO" id="GO:0015628">
    <property type="term" value="P:protein secretion by the type II secretion system"/>
    <property type="evidence" value="ECO:0007669"/>
    <property type="project" value="InterPro"/>
</dbReference>
<dbReference type="GO" id="GO:0015627">
    <property type="term" value="C:type II protein secretion system complex"/>
    <property type="evidence" value="ECO:0007669"/>
    <property type="project" value="InterPro"/>
</dbReference>
<dbReference type="Gene3D" id="3.30.700.10">
    <property type="entry name" value="Glycoprotein, Type 4 Pilin"/>
    <property type="match status" value="1"/>
</dbReference>
<feature type="domain" description="Type II secretion system protein GspG C-terminal" evidence="6">
    <location>
        <begin position="33"/>
        <end position="106"/>
    </location>
</feature>
<organism evidence="7 8">
    <name type="scientific">Candidatus Berkelbacteria bacterium CG_4_9_14_3_um_filter_39_23</name>
    <dbReference type="NCBI Taxonomy" id="1974508"/>
    <lineage>
        <taxon>Bacteria</taxon>
        <taxon>Candidatus Berkelbacteria</taxon>
    </lineage>
</organism>
<dbReference type="InterPro" id="IPR045584">
    <property type="entry name" value="Pilin-like"/>
</dbReference>
<dbReference type="InterPro" id="IPR000983">
    <property type="entry name" value="Bac_GSPG_pilin"/>
</dbReference>
<dbReference type="InterPro" id="IPR013545">
    <property type="entry name" value="T2SS_protein-GspG_C"/>
</dbReference>
<reference evidence="8" key="1">
    <citation type="submission" date="2017-09" db="EMBL/GenBank/DDBJ databases">
        <title>Depth-based differentiation of microbial function through sediment-hosted aquifers and enrichment of novel symbionts in the deep terrestrial subsurface.</title>
        <authorList>
            <person name="Probst A.J."/>
            <person name="Ladd B."/>
            <person name="Jarett J.K."/>
            <person name="Geller-Mcgrath D.E."/>
            <person name="Sieber C.M.K."/>
            <person name="Emerson J.B."/>
            <person name="Anantharaman K."/>
            <person name="Thomas B.C."/>
            <person name="Malmstrom R."/>
            <person name="Stieglmeier M."/>
            <person name="Klingl A."/>
            <person name="Woyke T."/>
            <person name="Ryan C.M."/>
            <person name="Banfield J.F."/>
        </authorList>
    </citation>
    <scope>NUCLEOTIDE SEQUENCE [LARGE SCALE GENOMIC DNA]</scope>
</reference>
<accession>A0A2M8C4H8</accession>
<name>A0A2M8C4H8_9BACT</name>
<dbReference type="NCBIfam" id="TIGR02532">
    <property type="entry name" value="IV_pilin_GFxxxE"/>
    <property type="match status" value="1"/>
</dbReference>
<dbReference type="PANTHER" id="PTHR30093:SF44">
    <property type="entry name" value="TYPE II SECRETION SYSTEM CORE PROTEIN G"/>
    <property type="match status" value="1"/>
</dbReference>
<proteinExistence type="predicted"/>
<dbReference type="AlphaFoldDB" id="A0A2M8C4H8"/>
<evidence type="ECO:0000256" key="5">
    <source>
        <dbReference type="ARBA" id="ARBA00023136"/>
    </source>
</evidence>
<evidence type="ECO:0000256" key="4">
    <source>
        <dbReference type="ARBA" id="ARBA00022989"/>
    </source>
</evidence>
<evidence type="ECO:0000256" key="3">
    <source>
        <dbReference type="ARBA" id="ARBA00022692"/>
    </source>
</evidence>
<evidence type="ECO:0000313" key="7">
    <source>
        <dbReference type="EMBL" id="PJB50995.1"/>
    </source>
</evidence>
<dbReference type="Proteomes" id="UP000229421">
    <property type="component" value="Unassembled WGS sequence"/>
</dbReference>
<keyword evidence="5" id="KW-0472">Membrane</keyword>
<comment type="subcellular location">
    <subcellularLocation>
        <location evidence="1">Membrane</location>
        <topology evidence="1">Single-pass membrane protein</topology>
    </subcellularLocation>
</comment>
<keyword evidence="2" id="KW-0488">Methylation</keyword>
<keyword evidence="4" id="KW-1133">Transmembrane helix</keyword>
<protein>
    <recommendedName>
        <fullName evidence="6">Type II secretion system protein GspG C-terminal domain-containing protein</fullName>
    </recommendedName>
</protein>
<evidence type="ECO:0000313" key="8">
    <source>
        <dbReference type="Proteomes" id="UP000229421"/>
    </source>
</evidence>
<evidence type="ECO:0000256" key="1">
    <source>
        <dbReference type="ARBA" id="ARBA00004167"/>
    </source>
</evidence>
<dbReference type="Pfam" id="PF07963">
    <property type="entry name" value="N_methyl"/>
    <property type="match status" value="1"/>
</dbReference>
<sequence>MKKNKKAFTLIELLVTIAIISTLSSIAIVSFSGQTAKARDARRKSDLANLQQALEMYYDDNGSYPTCDNTIEPTGKLGGNGTTLKKNVLYNKLLLGHYINSIPTDPKWNGIEPTTGEKNYTTYTYYPVDPNFNLACATTMQGYVLFAKLESDRSGATVLPLGNQKTYADAWGYNYRIGN</sequence>
<comment type="caution">
    <text evidence="7">The sequence shown here is derived from an EMBL/GenBank/DDBJ whole genome shotgun (WGS) entry which is preliminary data.</text>
</comment>
<dbReference type="GO" id="GO:0016020">
    <property type="term" value="C:membrane"/>
    <property type="evidence" value="ECO:0007669"/>
    <property type="project" value="UniProtKB-SubCell"/>
</dbReference>
<dbReference type="PANTHER" id="PTHR30093">
    <property type="entry name" value="GENERAL SECRETION PATHWAY PROTEIN G"/>
    <property type="match status" value="1"/>
</dbReference>
<dbReference type="EMBL" id="PFTZ01000093">
    <property type="protein sequence ID" value="PJB50995.1"/>
    <property type="molecule type" value="Genomic_DNA"/>
</dbReference>
<evidence type="ECO:0000256" key="2">
    <source>
        <dbReference type="ARBA" id="ARBA00022481"/>
    </source>
</evidence>
<evidence type="ECO:0000259" key="6">
    <source>
        <dbReference type="Pfam" id="PF08334"/>
    </source>
</evidence>
<dbReference type="PRINTS" id="PR00813">
    <property type="entry name" value="BCTERIALGSPG"/>
</dbReference>
<dbReference type="Pfam" id="PF08334">
    <property type="entry name" value="T2SSG"/>
    <property type="match status" value="1"/>
</dbReference>